<evidence type="ECO:0000313" key="3">
    <source>
        <dbReference type="EMBL" id="SDT72687.1"/>
    </source>
</evidence>
<feature type="transmembrane region" description="Helical" evidence="2">
    <location>
        <begin position="148"/>
        <end position="166"/>
    </location>
</feature>
<feature type="compositionally biased region" description="Acidic residues" evidence="1">
    <location>
        <begin position="38"/>
        <end position="50"/>
    </location>
</feature>
<sequence length="167" mass="17488">MATGGLPAGIGAVDGTAIGDDVREDVGGDDAPPYSDVPGDEADEALPEAEPEARGIAAWGSDRRRDLLAYIGVPLGTLFAAPALVLFWGIVILGSSTSSPAICDGVRVVNGCEEATWLVIRVHVLGFLGLWALLWVLPWWRGLRTPRALLALTSGVFLFAGLLRLAA</sequence>
<feature type="transmembrane region" description="Helical" evidence="2">
    <location>
        <begin position="115"/>
        <end position="136"/>
    </location>
</feature>
<organism evidence="3 4">
    <name type="scientific">Actinoplanes derwentensis</name>
    <dbReference type="NCBI Taxonomy" id="113562"/>
    <lineage>
        <taxon>Bacteria</taxon>
        <taxon>Bacillati</taxon>
        <taxon>Actinomycetota</taxon>
        <taxon>Actinomycetes</taxon>
        <taxon>Micromonosporales</taxon>
        <taxon>Micromonosporaceae</taxon>
        <taxon>Actinoplanes</taxon>
    </lineage>
</organism>
<evidence type="ECO:0000256" key="1">
    <source>
        <dbReference type="SAM" id="MobiDB-lite"/>
    </source>
</evidence>
<gene>
    <name evidence="3" type="ORF">SAMN04489716_6469</name>
</gene>
<dbReference type="EMBL" id="LT629758">
    <property type="protein sequence ID" value="SDT72687.1"/>
    <property type="molecule type" value="Genomic_DNA"/>
</dbReference>
<name>A0A1H2CQZ1_9ACTN</name>
<feature type="transmembrane region" description="Helical" evidence="2">
    <location>
        <begin position="67"/>
        <end position="95"/>
    </location>
</feature>
<protein>
    <submittedName>
        <fullName evidence="3">Uncharacterized protein</fullName>
    </submittedName>
</protein>
<dbReference type="Proteomes" id="UP000198688">
    <property type="component" value="Chromosome I"/>
</dbReference>
<keyword evidence="2" id="KW-1133">Transmembrane helix</keyword>
<keyword evidence="2" id="KW-0472">Membrane</keyword>
<proteinExistence type="predicted"/>
<evidence type="ECO:0000256" key="2">
    <source>
        <dbReference type="SAM" id="Phobius"/>
    </source>
</evidence>
<evidence type="ECO:0000313" key="4">
    <source>
        <dbReference type="Proteomes" id="UP000198688"/>
    </source>
</evidence>
<dbReference type="AlphaFoldDB" id="A0A1H2CQZ1"/>
<accession>A0A1H2CQZ1</accession>
<keyword evidence="4" id="KW-1185">Reference proteome</keyword>
<reference evidence="3 4" key="1">
    <citation type="submission" date="2016-10" db="EMBL/GenBank/DDBJ databases">
        <authorList>
            <person name="de Groot N.N."/>
        </authorList>
    </citation>
    <scope>NUCLEOTIDE SEQUENCE [LARGE SCALE GENOMIC DNA]</scope>
    <source>
        <strain evidence="3 4">DSM 43941</strain>
    </source>
</reference>
<keyword evidence="2" id="KW-0812">Transmembrane</keyword>
<feature type="region of interest" description="Disordered" evidence="1">
    <location>
        <begin position="1"/>
        <end position="50"/>
    </location>
</feature>